<dbReference type="Proteomes" id="UP000593601">
    <property type="component" value="Chromosome"/>
</dbReference>
<feature type="domain" description="HTH cro/C1-type" evidence="1">
    <location>
        <begin position="5"/>
        <end position="57"/>
    </location>
</feature>
<accession>A0A7M2RHU3</accession>
<dbReference type="RefSeq" id="WP_193735302.1">
    <property type="nucleotide sequence ID" value="NZ_CP063304.1"/>
</dbReference>
<protein>
    <submittedName>
        <fullName evidence="2">Helix-turn-helix transcriptional regulator</fullName>
    </submittedName>
</protein>
<dbReference type="Pfam" id="PF13443">
    <property type="entry name" value="HTH_26"/>
    <property type="match status" value="1"/>
</dbReference>
<dbReference type="CDD" id="cd00093">
    <property type="entry name" value="HTH_XRE"/>
    <property type="match status" value="1"/>
</dbReference>
<evidence type="ECO:0000313" key="2">
    <source>
        <dbReference type="EMBL" id="QOV18942.1"/>
    </source>
</evidence>
<dbReference type="KEGG" id="bliq:INP51_13255"/>
<dbReference type="InterPro" id="IPR010982">
    <property type="entry name" value="Lambda_DNA-bd_dom_sf"/>
</dbReference>
<dbReference type="EMBL" id="CP063304">
    <property type="protein sequence ID" value="QOV18942.1"/>
    <property type="molecule type" value="Genomic_DNA"/>
</dbReference>
<dbReference type="SMART" id="SM00530">
    <property type="entry name" value="HTH_XRE"/>
    <property type="match status" value="1"/>
</dbReference>
<sequence length="64" mass="7493">MYARIKTLCEKKGISIAFLERELELPRGSIYKWGKNEPGVIKVQKVANYFKVTMEDLLKKKECE</sequence>
<name>A0A7M2RHU3_9FIRM</name>
<keyword evidence="3" id="KW-1185">Reference proteome</keyword>
<dbReference type="SUPFAM" id="SSF47413">
    <property type="entry name" value="lambda repressor-like DNA-binding domains"/>
    <property type="match status" value="1"/>
</dbReference>
<dbReference type="GO" id="GO:0003677">
    <property type="term" value="F:DNA binding"/>
    <property type="evidence" value="ECO:0007669"/>
    <property type="project" value="InterPro"/>
</dbReference>
<evidence type="ECO:0000313" key="3">
    <source>
        <dbReference type="Proteomes" id="UP000593601"/>
    </source>
</evidence>
<dbReference type="Gene3D" id="1.10.260.40">
    <property type="entry name" value="lambda repressor-like DNA-binding domains"/>
    <property type="match status" value="1"/>
</dbReference>
<dbReference type="InterPro" id="IPR001387">
    <property type="entry name" value="Cro/C1-type_HTH"/>
</dbReference>
<proteinExistence type="predicted"/>
<organism evidence="2 3">
    <name type="scientific">Blautia liquoris</name>
    <dbReference type="NCBI Taxonomy" id="2779518"/>
    <lineage>
        <taxon>Bacteria</taxon>
        <taxon>Bacillati</taxon>
        <taxon>Bacillota</taxon>
        <taxon>Clostridia</taxon>
        <taxon>Lachnospirales</taxon>
        <taxon>Lachnospiraceae</taxon>
        <taxon>Blautia</taxon>
    </lineage>
</organism>
<dbReference type="PROSITE" id="PS50943">
    <property type="entry name" value="HTH_CROC1"/>
    <property type="match status" value="1"/>
</dbReference>
<evidence type="ECO:0000259" key="1">
    <source>
        <dbReference type="PROSITE" id="PS50943"/>
    </source>
</evidence>
<gene>
    <name evidence="2" type="ORF">INP51_13255</name>
</gene>
<dbReference type="AlphaFoldDB" id="A0A7M2RHU3"/>
<reference evidence="2 3" key="1">
    <citation type="submission" date="2020-10" db="EMBL/GenBank/DDBJ databases">
        <title>Blautia liquoris sp.nov., isolated from the mud in a fermentation cellar used for the production of Chinese strong-flavoured liquor.</title>
        <authorList>
            <person name="Lu L."/>
        </authorList>
    </citation>
    <scope>NUCLEOTIDE SEQUENCE [LARGE SCALE GENOMIC DNA]</scope>
    <source>
        <strain evidence="2 3">LZLJ-3</strain>
    </source>
</reference>